<protein>
    <submittedName>
        <fullName evidence="1">Protein serine/threonine phosphatase 2C</fullName>
    </submittedName>
</protein>
<name>A0ACB8BAQ3_9AGAM</name>
<evidence type="ECO:0000313" key="2">
    <source>
        <dbReference type="Proteomes" id="UP000790709"/>
    </source>
</evidence>
<dbReference type="Proteomes" id="UP000790709">
    <property type="component" value="Unassembled WGS sequence"/>
</dbReference>
<organism evidence="1 2">
    <name type="scientific">Leucogyrophana mollusca</name>
    <dbReference type="NCBI Taxonomy" id="85980"/>
    <lineage>
        <taxon>Eukaryota</taxon>
        <taxon>Fungi</taxon>
        <taxon>Dikarya</taxon>
        <taxon>Basidiomycota</taxon>
        <taxon>Agaricomycotina</taxon>
        <taxon>Agaricomycetes</taxon>
        <taxon>Agaricomycetidae</taxon>
        <taxon>Boletales</taxon>
        <taxon>Boletales incertae sedis</taxon>
        <taxon>Leucogyrophana</taxon>
    </lineage>
</organism>
<keyword evidence="2" id="KW-1185">Reference proteome</keyword>
<comment type="caution">
    <text evidence="1">The sequence shown here is derived from an EMBL/GenBank/DDBJ whole genome shotgun (WGS) entry which is preliminary data.</text>
</comment>
<sequence length="439" mass="49141">MPPMVYGVVAIPAATSSENLQALEEVKDFCTTDLGRGGHERWTYHILPEPTLSVELQTMSNARSRRYVDSVTFQPCAAYASLNQDRYSIEDWDLPGGSWTFTAIFDGHCGHDTVNYVQRRLPSMIRMSLQALLQSTPNSPLNPELVSKVLTSSIRHLDDSIRSDLLSLLPPEQLENMNDAQLDQHVLHHYPEWCDVSAKCTQGSTVLVALTDPHNRNLWVANLGDSQAVLGTRRGSGKWSAVMINSTHNGNNPSERRRIMRDHPGEQNCVSDNRVIGYLAPTRAVGDTWLKLPAIYTRRAFARHSPEWLSPGMIQQYASRILTPPYVSDVPEVHHHSLNSTASRQEVFLILCSDGLPDLYDGIDMQLDDQQMADRWVQVVGKSLNSRVDKDGGASANLALSLLRDAIGGDDVELVSRNVTLEMEDKWMDDVTILIQRFQ</sequence>
<accession>A0ACB8BAQ3</accession>
<reference evidence="1" key="1">
    <citation type="journal article" date="2021" name="New Phytol.">
        <title>Evolutionary innovations through gain and loss of genes in the ectomycorrhizal Boletales.</title>
        <authorList>
            <person name="Wu G."/>
            <person name="Miyauchi S."/>
            <person name="Morin E."/>
            <person name="Kuo A."/>
            <person name="Drula E."/>
            <person name="Varga T."/>
            <person name="Kohler A."/>
            <person name="Feng B."/>
            <person name="Cao Y."/>
            <person name="Lipzen A."/>
            <person name="Daum C."/>
            <person name="Hundley H."/>
            <person name="Pangilinan J."/>
            <person name="Johnson J."/>
            <person name="Barry K."/>
            <person name="LaButti K."/>
            <person name="Ng V."/>
            <person name="Ahrendt S."/>
            <person name="Min B."/>
            <person name="Choi I.G."/>
            <person name="Park H."/>
            <person name="Plett J.M."/>
            <person name="Magnuson J."/>
            <person name="Spatafora J.W."/>
            <person name="Nagy L.G."/>
            <person name="Henrissat B."/>
            <person name="Grigoriev I.V."/>
            <person name="Yang Z.L."/>
            <person name="Xu J."/>
            <person name="Martin F.M."/>
        </authorList>
    </citation>
    <scope>NUCLEOTIDE SEQUENCE</scope>
    <source>
        <strain evidence="1">KUC20120723A-06</strain>
    </source>
</reference>
<proteinExistence type="predicted"/>
<evidence type="ECO:0000313" key="1">
    <source>
        <dbReference type="EMBL" id="KAH7922369.1"/>
    </source>
</evidence>
<gene>
    <name evidence="1" type="ORF">BV22DRAFT_1106661</name>
</gene>
<dbReference type="EMBL" id="MU266487">
    <property type="protein sequence ID" value="KAH7922369.1"/>
    <property type="molecule type" value="Genomic_DNA"/>
</dbReference>